<protein>
    <submittedName>
        <fullName evidence="2">Uncharacterized protein</fullName>
    </submittedName>
</protein>
<comment type="caution">
    <text evidence="2">The sequence shown here is derived from an EMBL/GenBank/DDBJ whole genome shotgun (WGS) entry which is preliminary data.</text>
</comment>
<proteinExistence type="predicted"/>
<evidence type="ECO:0000313" key="2">
    <source>
        <dbReference type="EMBL" id="KAK0494742.1"/>
    </source>
</evidence>
<feature type="compositionally biased region" description="Polar residues" evidence="1">
    <location>
        <begin position="15"/>
        <end position="29"/>
    </location>
</feature>
<name>A0AA39ULW6_9AGAR</name>
<accession>A0AA39ULW6</accession>
<evidence type="ECO:0000313" key="3">
    <source>
        <dbReference type="Proteomes" id="UP001175228"/>
    </source>
</evidence>
<reference evidence="2" key="1">
    <citation type="submission" date="2023-06" db="EMBL/GenBank/DDBJ databases">
        <authorList>
            <consortium name="Lawrence Berkeley National Laboratory"/>
            <person name="Ahrendt S."/>
            <person name="Sahu N."/>
            <person name="Indic B."/>
            <person name="Wong-Bajracharya J."/>
            <person name="Merenyi Z."/>
            <person name="Ke H.-M."/>
            <person name="Monk M."/>
            <person name="Kocsube S."/>
            <person name="Drula E."/>
            <person name="Lipzen A."/>
            <person name="Balint B."/>
            <person name="Henrissat B."/>
            <person name="Andreopoulos B."/>
            <person name="Martin F.M."/>
            <person name="Harder C.B."/>
            <person name="Rigling D."/>
            <person name="Ford K.L."/>
            <person name="Foster G.D."/>
            <person name="Pangilinan J."/>
            <person name="Papanicolaou A."/>
            <person name="Barry K."/>
            <person name="LaButti K."/>
            <person name="Viragh M."/>
            <person name="Koriabine M."/>
            <person name="Yan M."/>
            <person name="Riley R."/>
            <person name="Champramary S."/>
            <person name="Plett K.L."/>
            <person name="Tsai I.J."/>
            <person name="Slot J."/>
            <person name="Sipos G."/>
            <person name="Plett J."/>
            <person name="Nagy L.G."/>
            <person name="Grigoriev I.V."/>
        </authorList>
    </citation>
    <scope>NUCLEOTIDE SEQUENCE</scope>
    <source>
        <strain evidence="2">HWK02</strain>
    </source>
</reference>
<sequence>MYHSGRNHQHRPPKQSRQLAQSSRPQTPSRSHHSRPQENIFPILNLPMELFLMIITYAASPVFDAEDVTVVRPSYSAAVALARVSYLMYQHTMPYLLHTVVLNSEVDLALFARAVRYQHQRQVPRRLRLEYPSLVRRFWCSESYEAIVDRDDCIDYSSLYKVISRAESIGMPFYGTHLLYNGLSTVDANPDKNWVCNRVVFEGRFIRWRPITSSYEGATFLQRITHLSMWVPYHDLSSISPQEYPVAEWVKDIPFHMMINLRYFSFPLLIDRRRHEGPRSIGYPRMVVYHVPRGEAFNPVTFKDWAMSAEFQKYAWQVNLQKMPQISPSERGAWTAGYVLDETERVWKEVGKILGGRC</sequence>
<evidence type="ECO:0000256" key="1">
    <source>
        <dbReference type="SAM" id="MobiDB-lite"/>
    </source>
</evidence>
<feature type="compositionally biased region" description="Basic residues" evidence="1">
    <location>
        <begin position="1"/>
        <end position="14"/>
    </location>
</feature>
<dbReference type="EMBL" id="JAUEPU010000019">
    <property type="protein sequence ID" value="KAK0494742.1"/>
    <property type="molecule type" value="Genomic_DNA"/>
</dbReference>
<feature type="region of interest" description="Disordered" evidence="1">
    <location>
        <begin position="1"/>
        <end position="36"/>
    </location>
</feature>
<dbReference type="AlphaFoldDB" id="A0AA39ULW6"/>
<dbReference type="Proteomes" id="UP001175228">
    <property type="component" value="Unassembled WGS sequence"/>
</dbReference>
<gene>
    <name evidence="2" type="ORF">EDD18DRAFT_282290</name>
</gene>
<organism evidence="2 3">
    <name type="scientific">Armillaria luteobubalina</name>
    <dbReference type="NCBI Taxonomy" id="153913"/>
    <lineage>
        <taxon>Eukaryota</taxon>
        <taxon>Fungi</taxon>
        <taxon>Dikarya</taxon>
        <taxon>Basidiomycota</taxon>
        <taxon>Agaricomycotina</taxon>
        <taxon>Agaricomycetes</taxon>
        <taxon>Agaricomycetidae</taxon>
        <taxon>Agaricales</taxon>
        <taxon>Marasmiineae</taxon>
        <taxon>Physalacriaceae</taxon>
        <taxon>Armillaria</taxon>
    </lineage>
</organism>
<keyword evidence="3" id="KW-1185">Reference proteome</keyword>